<evidence type="ECO:0000256" key="9">
    <source>
        <dbReference type="ARBA" id="ARBA00023015"/>
    </source>
</evidence>
<keyword evidence="9 12" id="KW-0805">Transcription regulation</keyword>
<reference evidence="20" key="1">
    <citation type="submission" date="2025-08" db="UniProtKB">
        <authorList>
            <consortium name="RefSeq"/>
        </authorList>
    </citation>
    <scope>IDENTIFICATION</scope>
    <source>
        <tissue evidence="20">Kidney</tissue>
    </source>
</reference>
<dbReference type="Pfam" id="PF00850">
    <property type="entry name" value="Hist_deacetyl"/>
    <property type="match status" value="1"/>
</dbReference>
<dbReference type="InterPro" id="IPR024643">
    <property type="entry name" value="Hist_deacetylase_Gln_rich_N"/>
</dbReference>
<feature type="binding site" evidence="14">
    <location>
        <position position="667"/>
    </location>
    <ligand>
        <name>Zn(2+)</name>
        <dbReference type="ChEBI" id="CHEBI:29105"/>
    </ligand>
</feature>
<dbReference type="InterPro" id="IPR023801">
    <property type="entry name" value="His_deacetylse_dom"/>
</dbReference>
<keyword evidence="19" id="KW-1185">Reference proteome</keyword>
<feature type="compositionally biased region" description="Acidic residues" evidence="16">
    <location>
        <begin position="545"/>
        <end position="584"/>
    </location>
</feature>
<dbReference type="OrthoDB" id="424012at2759"/>
<feature type="region of interest" description="Disordered" evidence="16">
    <location>
        <begin position="262"/>
        <end position="298"/>
    </location>
</feature>
<comment type="catalytic activity">
    <reaction evidence="12">
        <text>N(6)-acetyl-L-lysyl-[histone] + H2O = L-lysyl-[histone] + acetate</text>
        <dbReference type="Rhea" id="RHEA:58196"/>
        <dbReference type="Rhea" id="RHEA-COMP:9845"/>
        <dbReference type="Rhea" id="RHEA-COMP:11338"/>
        <dbReference type="ChEBI" id="CHEBI:15377"/>
        <dbReference type="ChEBI" id="CHEBI:29969"/>
        <dbReference type="ChEBI" id="CHEBI:30089"/>
        <dbReference type="ChEBI" id="CHEBI:61930"/>
        <dbReference type="EC" id="3.5.1.98"/>
    </reaction>
</comment>
<dbReference type="Proteomes" id="UP000081671">
    <property type="component" value="Unplaced"/>
</dbReference>
<dbReference type="Gene3D" id="6.10.250.1550">
    <property type="match status" value="1"/>
</dbReference>
<dbReference type="FunFam" id="3.40.800.20:FF:000002">
    <property type="entry name" value="Histone deacetylase"/>
    <property type="match status" value="1"/>
</dbReference>
<feature type="region of interest" description="Disordered" evidence="16">
    <location>
        <begin position="1060"/>
        <end position="1085"/>
    </location>
</feature>
<dbReference type="PANTHER" id="PTHR45364">
    <property type="entry name" value="HISTONE DEACETYLASE 9-RELATED"/>
    <property type="match status" value="1"/>
</dbReference>
<feature type="domain" description="Histone deacetylase" evidence="17">
    <location>
        <begin position="667"/>
        <end position="985"/>
    </location>
</feature>
<evidence type="ECO:0000259" key="18">
    <source>
        <dbReference type="Pfam" id="PF12203"/>
    </source>
</evidence>
<dbReference type="PANTHER" id="PTHR45364:SF12">
    <property type="entry name" value="HISTONE DEACETYLASE"/>
    <property type="match status" value="1"/>
</dbReference>
<dbReference type="Pfam" id="PF12203">
    <property type="entry name" value="HDAC4_Gln"/>
    <property type="match status" value="1"/>
</dbReference>
<dbReference type="PIRSF" id="PIRSF037911">
    <property type="entry name" value="HDAC_II_euk"/>
    <property type="match status" value="1"/>
</dbReference>
<evidence type="ECO:0000256" key="12">
    <source>
        <dbReference type="PIRNR" id="PIRNR037911"/>
    </source>
</evidence>
<feature type="region of interest" description="Disordered" evidence="16">
    <location>
        <begin position="42"/>
        <end position="63"/>
    </location>
</feature>
<evidence type="ECO:0000256" key="5">
    <source>
        <dbReference type="ARBA" id="ARBA00022723"/>
    </source>
</evidence>
<evidence type="ECO:0000256" key="6">
    <source>
        <dbReference type="ARBA" id="ARBA00022801"/>
    </source>
</evidence>
<dbReference type="GeneID" id="105997563"/>
<feature type="region of interest" description="Disordered" evidence="16">
    <location>
        <begin position="1"/>
        <end position="25"/>
    </location>
</feature>
<evidence type="ECO:0000256" key="3">
    <source>
        <dbReference type="ARBA" id="ARBA00012111"/>
    </source>
</evidence>
<protein>
    <recommendedName>
        <fullName evidence="3 12">Histone deacetylase</fullName>
        <ecNumber evidence="3 12">3.5.1.98</ecNumber>
    </recommendedName>
</protein>
<dbReference type="PRINTS" id="PR01270">
    <property type="entry name" value="HDASUPER"/>
</dbReference>
<feature type="site" description="Contributes to catalysis" evidence="15">
    <location>
        <position position="969"/>
    </location>
</feature>
<evidence type="ECO:0000256" key="10">
    <source>
        <dbReference type="ARBA" id="ARBA00023163"/>
    </source>
</evidence>
<keyword evidence="4 12" id="KW-0678">Repressor</keyword>
<dbReference type="GO" id="GO:0005634">
    <property type="term" value="C:nucleus"/>
    <property type="evidence" value="ECO:0007669"/>
    <property type="project" value="UniProtKB-SubCell"/>
</dbReference>
<dbReference type="InterPro" id="IPR046949">
    <property type="entry name" value="HDAC4/5/7/9"/>
</dbReference>
<dbReference type="InterPro" id="IPR023696">
    <property type="entry name" value="Ureohydrolase_dom_sf"/>
</dbReference>
<feature type="compositionally biased region" description="Low complexity" evidence="16">
    <location>
        <begin position="270"/>
        <end position="283"/>
    </location>
</feature>
<evidence type="ECO:0000256" key="2">
    <source>
        <dbReference type="ARBA" id="ARBA00007738"/>
    </source>
</evidence>
<keyword evidence="8 12" id="KW-0156">Chromatin regulator</keyword>
<keyword evidence="6 12" id="KW-0378">Hydrolase</keyword>
<keyword evidence="5 14" id="KW-0479">Metal-binding</keyword>
<evidence type="ECO:0000256" key="16">
    <source>
        <dbReference type="SAM" id="MobiDB-lite"/>
    </source>
</evidence>
<dbReference type="GO" id="GO:0046872">
    <property type="term" value="F:metal ion binding"/>
    <property type="evidence" value="ECO:0007669"/>
    <property type="project" value="UniProtKB-KW"/>
</dbReference>
<comment type="similarity">
    <text evidence="2 12">Belongs to the histone deacetylase family. HD type 2 subfamily.</text>
</comment>
<feature type="binding site" evidence="14">
    <location>
        <position position="659"/>
    </location>
    <ligand>
        <name>Zn(2+)</name>
        <dbReference type="ChEBI" id="CHEBI:29105"/>
    </ligand>
</feature>
<evidence type="ECO:0000256" key="15">
    <source>
        <dbReference type="PIRSR" id="PIRSR037911-3"/>
    </source>
</evidence>
<organism evidence="19 20">
    <name type="scientific">Dipodomys ordii</name>
    <name type="common">Ord's kangaroo rat</name>
    <dbReference type="NCBI Taxonomy" id="10020"/>
    <lineage>
        <taxon>Eukaryota</taxon>
        <taxon>Metazoa</taxon>
        <taxon>Chordata</taxon>
        <taxon>Craniata</taxon>
        <taxon>Vertebrata</taxon>
        <taxon>Euteleostomi</taxon>
        <taxon>Mammalia</taxon>
        <taxon>Eutheria</taxon>
        <taxon>Euarchontoglires</taxon>
        <taxon>Glires</taxon>
        <taxon>Rodentia</taxon>
        <taxon>Castorimorpha</taxon>
        <taxon>Heteromyidae</taxon>
        <taxon>Dipodomyinae</taxon>
        <taxon>Dipodomys</taxon>
    </lineage>
</organism>
<evidence type="ECO:0000256" key="7">
    <source>
        <dbReference type="ARBA" id="ARBA00022833"/>
    </source>
</evidence>
<dbReference type="AlphaFoldDB" id="A0A1S3GFJ8"/>
<evidence type="ECO:0000256" key="8">
    <source>
        <dbReference type="ARBA" id="ARBA00022853"/>
    </source>
</evidence>
<dbReference type="CTD" id="10014"/>
<feature type="active site" evidence="13">
    <location>
        <position position="796"/>
    </location>
</feature>
<evidence type="ECO:0000256" key="1">
    <source>
        <dbReference type="ARBA" id="ARBA00004123"/>
    </source>
</evidence>
<dbReference type="SUPFAM" id="SSF52768">
    <property type="entry name" value="Arginase/deacetylase"/>
    <property type="match status" value="1"/>
</dbReference>
<feature type="binding site" evidence="14">
    <location>
        <position position="744"/>
    </location>
    <ligand>
        <name>Zn(2+)</name>
        <dbReference type="ChEBI" id="CHEBI:29105"/>
    </ligand>
</feature>
<comment type="subcellular location">
    <subcellularLocation>
        <location evidence="1 12">Nucleus</location>
    </subcellularLocation>
</comment>
<dbReference type="RefSeq" id="XP_012887485.1">
    <property type="nucleotide sequence ID" value="XM_013032031.1"/>
</dbReference>
<dbReference type="Gene3D" id="3.40.800.20">
    <property type="entry name" value="Histone deacetylase domain"/>
    <property type="match status" value="1"/>
</dbReference>
<feature type="binding site" evidence="14">
    <location>
        <position position="661"/>
    </location>
    <ligand>
        <name>Zn(2+)</name>
        <dbReference type="ChEBI" id="CHEBI:29105"/>
    </ligand>
</feature>
<dbReference type="GO" id="GO:0141221">
    <property type="term" value="F:histone deacetylase activity, hydrolytic mechanism"/>
    <property type="evidence" value="ECO:0007669"/>
    <property type="project" value="UniProtKB-EC"/>
</dbReference>
<evidence type="ECO:0000259" key="17">
    <source>
        <dbReference type="Pfam" id="PF00850"/>
    </source>
</evidence>
<feature type="domain" description="Histone deacetylase glutamine rich N-terminal" evidence="18">
    <location>
        <begin position="68"/>
        <end position="156"/>
    </location>
</feature>
<keyword evidence="7 14" id="KW-0862">Zinc</keyword>
<feature type="region of interest" description="Disordered" evidence="16">
    <location>
        <begin position="621"/>
        <end position="640"/>
    </location>
</feature>
<dbReference type="GO" id="GO:0000122">
    <property type="term" value="P:negative regulation of transcription by RNA polymerase II"/>
    <property type="evidence" value="ECO:0007669"/>
    <property type="project" value="InterPro"/>
</dbReference>
<feature type="compositionally biased region" description="Basic and acidic residues" evidence="16">
    <location>
        <begin position="1067"/>
        <end position="1076"/>
    </location>
</feature>
<feature type="region of interest" description="Disordered" evidence="16">
    <location>
        <begin position="108"/>
        <end position="137"/>
    </location>
</feature>
<feature type="compositionally biased region" description="Low complexity" evidence="16">
    <location>
        <begin position="457"/>
        <end position="467"/>
    </location>
</feature>
<proteinExistence type="inferred from homology"/>
<feature type="compositionally biased region" description="Polar residues" evidence="16">
    <location>
        <begin position="284"/>
        <end position="298"/>
    </location>
</feature>
<feature type="region of interest" description="Disordered" evidence="16">
    <location>
        <begin position="500"/>
        <end position="586"/>
    </location>
</feature>
<gene>
    <name evidence="20" type="primary">Hdac5</name>
</gene>
<evidence type="ECO:0000256" key="4">
    <source>
        <dbReference type="ARBA" id="ARBA00022491"/>
    </source>
</evidence>
<accession>A0A1S3GFJ8</accession>
<sequence>MNSPNESADGMLGREPPLEILPRTPLHSIPVAVEVKPVLPGAMPSPMGGGGGGSPSPVELRGALAGPVDPVLREQQLQQELLVLKQQQQLQKQLLFAEFQKQHDHLTRQHEVQLQKHLKQQQEMLAAKRQQELEQQRQREQQRQEELEKQRLEQQLLILRNKEKSKESAIASTEVKLRLQEFLLSKSKEPTPGGLNHSLPQHSKCCRDDFPLRKTASEPNLKVRSRLKQKVAERRSSPLLRRKDGTVISTFKKRAVEITGAGPGVSSVCNSAPGSGPSSPNSSHNTIAENGFTGSVPNIPTEMLPQHRALPLDSSPNQFSLYTSPSLPNISLGLQATVTVTNSHLTASPKLSTQQEAERQALQSLRQGSTLTGGTLTGKFMSTSSIPGCLLGVALEGDTSPHGHASLLQHVLLLEQARQQSTLIAVPLHGQSPLVTGERVATSMRTVGKLPRHRPLSRTQSSPLPQSPQALQQLVMQQQHQQFLEKQKQQQQLQLGKILTKTGELPRQPTTHPEETEEELTEQQEALLGEGAVTMPREGSTESESTQEDLEEEEEEEEEEDEDCIQVKDEEGESGPEEGPDLEESSASYKKLFTDAQQLQSLQVYQAPLSLATVPHQALGRTQSSPAAPGGMKSPPDQPTKHLFTTGVVYDTFMLKHQCMCGNTHVHPEHAGRIQSIWSRLQETGLLSKCERIRGRKATLDEIQTVHSEYHTLLYGTSPLNRQKLDSKKLLGPISQKMYAMLPCGGIGVDSDTVWNEMHSSSAVRMAVGCLVELAFKVAAGELKNGFAIIRPPGHHAEESTAMGFCFFNSVAITAKLLQQKLNVGKVLIVDWDIHHGNGTQQAFYNDPSVLYISLHRYDNGNFFPGSGAPEEVGGGPGVGYNVNVAWTGGVDPPIGDVEYLTAFRTVVMPIAHEFSPDVVLVSAGFDAVEGHLSPLGGYSVTARCFGHLTRQLMKLAGGRVVLALEGGHDLTAICDASEACVSALLSVELQPLDEAVLQQKPNINAVTTLEKVIEIQSKHWSCVQRFAAGLGRSLREAQAGETEEAETVSAMALLSVGAEQAQAAAAREHSPRPAEEPMEQEPAL</sequence>
<evidence type="ECO:0000313" key="20">
    <source>
        <dbReference type="RefSeq" id="XP_012887485.1"/>
    </source>
</evidence>
<evidence type="ECO:0000256" key="11">
    <source>
        <dbReference type="ARBA" id="ARBA00023242"/>
    </source>
</evidence>
<name>A0A1S3GFJ8_DIPOR</name>
<feature type="region of interest" description="Disordered" evidence="16">
    <location>
        <begin position="444"/>
        <end position="467"/>
    </location>
</feature>
<keyword evidence="10 12" id="KW-0804">Transcription</keyword>
<dbReference type="InterPro" id="IPR037138">
    <property type="entry name" value="His_deacetylse_dom_sf"/>
</dbReference>
<evidence type="ECO:0000256" key="14">
    <source>
        <dbReference type="PIRSR" id="PIRSR037911-2"/>
    </source>
</evidence>
<comment type="function">
    <text evidence="12">Responsible for the deacetylation of lysine residues on the N-terminal part of the core histones (H2A, H2B, H3 and H4). Histone deacetylation gives a tag for epigenetic repression and plays an important role in transcriptional regulation, cell cycle progression and developmental events.</text>
</comment>
<evidence type="ECO:0000313" key="19">
    <source>
        <dbReference type="Proteomes" id="UP000081671"/>
    </source>
</evidence>
<keyword evidence="11" id="KW-0539">Nucleus</keyword>
<evidence type="ECO:0000256" key="13">
    <source>
        <dbReference type="PIRSR" id="PIRSR037911-1"/>
    </source>
</evidence>
<dbReference type="EC" id="3.5.1.98" evidence="3 12"/>
<dbReference type="InterPro" id="IPR000286">
    <property type="entry name" value="HDACs"/>
</dbReference>